<reference evidence="2 3" key="1">
    <citation type="journal article" date="2012" name="J. Bacteriol.">
        <title>Complete genome sequence of Nocardia brasiliensis HUJEG-1.</title>
        <authorList>
            <person name="Vera-Cabrera L."/>
            <person name="Ortiz-Lopez R."/>
            <person name="Elizondo-Gonzalez R."/>
            <person name="Perez-Maya A.A."/>
            <person name="Ocampo-Candiani J."/>
        </authorList>
    </citation>
    <scope>NUCLEOTIDE SEQUENCE [LARGE SCALE GENOMIC DNA]</scope>
    <source>
        <strain evidence="3">ATCC 700358</strain>
    </source>
</reference>
<dbReference type="KEGG" id="nbr:O3I_018725"/>
<organism evidence="2 3">
    <name type="scientific">Nocardia brasiliensis (strain ATCC 700358 / HUJEG-1)</name>
    <dbReference type="NCBI Taxonomy" id="1133849"/>
    <lineage>
        <taxon>Bacteria</taxon>
        <taxon>Bacillati</taxon>
        <taxon>Actinomycetota</taxon>
        <taxon>Actinomycetes</taxon>
        <taxon>Mycobacteriales</taxon>
        <taxon>Nocardiaceae</taxon>
        <taxon>Nocardia</taxon>
    </lineage>
</organism>
<dbReference type="HOGENOM" id="CLU_127701_0_0_11"/>
<dbReference type="Proteomes" id="UP000006304">
    <property type="component" value="Chromosome"/>
</dbReference>
<dbReference type="CDD" id="cd00093">
    <property type="entry name" value="HTH_XRE"/>
    <property type="match status" value="1"/>
</dbReference>
<keyword evidence="3" id="KW-1185">Reference proteome</keyword>
<dbReference type="PROSITE" id="PS50943">
    <property type="entry name" value="HTH_CROC1"/>
    <property type="match status" value="1"/>
</dbReference>
<name>K0EXD5_NOCB7</name>
<sequence>MGELVKTISGQEAAPPGTCDDTADALAARLDALFHTVRDPIGKPYTYARVAAALQAAGCPVSNSYLSQLRSGVRSNPSEQLLAALSAFFGVPLDYFYGGVEPDAASGDRPLLTGLCNESLRKLLDLAADLSDESQELLTALAERLRISEEHAPATAEPA</sequence>
<gene>
    <name evidence="2" type="ORF">O3I_018725</name>
</gene>
<dbReference type="Pfam" id="PF01381">
    <property type="entry name" value="HTH_3"/>
    <property type="match status" value="1"/>
</dbReference>
<feature type="domain" description="HTH cro/C1-type" evidence="1">
    <location>
        <begin position="61"/>
        <end position="96"/>
    </location>
</feature>
<dbReference type="STRING" id="1133849.O3I_018725"/>
<accession>K0EXD5</accession>
<dbReference type="SUPFAM" id="SSF47413">
    <property type="entry name" value="lambda repressor-like DNA-binding domains"/>
    <property type="match status" value="1"/>
</dbReference>
<protein>
    <submittedName>
        <fullName evidence="2">Putative transcriptional repressor</fullName>
    </submittedName>
</protein>
<dbReference type="AlphaFoldDB" id="K0EXD5"/>
<evidence type="ECO:0000313" key="2">
    <source>
        <dbReference type="EMBL" id="AFU01704.1"/>
    </source>
</evidence>
<dbReference type="InterPro" id="IPR010982">
    <property type="entry name" value="Lambda_DNA-bd_dom_sf"/>
</dbReference>
<dbReference type="eggNOG" id="COG1476">
    <property type="taxonomic scope" value="Bacteria"/>
</dbReference>
<dbReference type="InterPro" id="IPR001387">
    <property type="entry name" value="Cro/C1-type_HTH"/>
</dbReference>
<dbReference type="GO" id="GO:0003677">
    <property type="term" value="F:DNA binding"/>
    <property type="evidence" value="ECO:0007669"/>
    <property type="project" value="InterPro"/>
</dbReference>
<dbReference type="EMBL" id="CP003876">
    <property type="protein sequence ID" value="AFU01704.1"/>
    <property type="molecule type" value="Genomic_DNA"/>
</dbReference>
<evidence type="ECO:0000259" key="1">
    <source>
        <dbReference type="PROSITE" id="PS50943"/>
    </source>
</evidence>
<proteinExistence type="predicted"/>
<dbReference type="Gene3D" id="1.10.260.40">
    <property type="entry name" value="lambda repressor-like DNA-binding domains"/>
    <property type="match status" value="1"/>
</dbReference>
<evidence type="ECO:0000313" key="3">
    <source>
        <dbReference type="Proteomes" id="UP000006304"/>
    </source>
</evidence>